<dbReference type="InterPro" id="IPR010627">
    <property type="entry name" value="Prepilin_pept_A24_N"/>
</dbReference>
<comment type="subcellular location">
    <subcellularLocation>
        <location evidence="1">Cell membrane</location>
        <topology evidence="1">Multi-pass membrane protein</topology>
    </subcellularLocation>
</comment>
<evidence type="ECO:0000256" key="5">
    <source>
        <dbReference type="ARBA" id="ARBA00022989"/>
    </source>
</evidence>
<evidence type="ECO:0000256" key="6">
    <source>
        <dbReference type="ARBA" id="ARBA00023136"/>
    </source>
</evidence>
<keyword evidence="4 7" id="KW-0812">Transmembrane</keyword>
<dbReference type="PANTHER" id="PTHR30487">
    <property type="entry name" value="TYPE 4 PREPILIN-LIKE PROTEINS LEADER PEPTIDE-PROCESSING ENZYME"/>
    <property type="match status" value="1"/>
</dbReference>
<dbReference type="PANTHER" id="PTHR30487:SF0">
    <property type="entry name" value="PREPILIN LEADER PEPTIDASE_N-METHYLTRANSFERASE-RELATED"/>
    <property type="match status" value="1"/>
</dbReference>
<dbReference type="Pfam" id="PF01478">
    <property type="entry name" value="Peptidase_A24"/>
    <property type="match status" value="1"/>
</dbReference>
<keyword evidence="6 7" id="KW-0472">Membrane</keyword>
<dbReference type="Pfam" id="PF06750">
    <property type="entry name" value="A24_N_bact"/>
    <property type="match status" value="1"/>
</dbReference>
<dbReference type="OrthoDB" id="9789291at2"/>
<feature type="domain" description="Prepilin type IV endopeptidase peptidase" evidence="8">
    <location>
        <begin position="104"/>
        <end position="207"/>
    </location>
</feature>
<dbReference type="STRING" id="43064.SAMN04488086_10728"/>
<dbReference type="GO" id="GO:0005886">
    <property type="term" value="C:plasma membrane"/>
    <property type="evidence" value="ECO:0007669"/>
    <property type="project" value="UniProtKB-SubCell"/>
</dbReference>
<evidence type="ECO:0000259" key="9">
    <source>
        <dbReference type="Pfam" id="PF06750"/>
    </source>
</evidence>
<dbReference type="InterPro" id="IPR050882">
    <property type="entry name" value="Prepilin_peptidase/N-MTase"/>
</dbReference>
<keyword evidence="11" id="KW-1185">Reference proteome</keyword>
<sequence length="251" mass="28302">MHTIVTIVFFIYGLVFGSFFNVVGLRVPNGTFLAQTRSYCDTCQRTLTWKELIPVWSFLRQRGKCSQCSEKISLLYPIMELATGILAAISFYRYGWNEQTFLGLLLIALIIPITVSDLAYRKIPNKLLLFFTPFFVGLRILYPQPSLWESLMGAGLAFGLVFVIILVSNGGMGAGDLKYFTLLGFIFGPYHFLLLFFLATLYGAITGMIIMKLKGGDRKMTIPFGPYISLAAVTVFYYGETIIQWYLSLLS</sequence>
<protein>
    <recommendedName>
        <fullName evidence="12">Prepilin peptidase</fullName>
    </recommendedName>
</protein>
<dbReference type="AlphaFoldDB" id="A0A1W1IGK0"/>
<name>A0A1W1IGK0_9LACT</name>
<accession>A0A1W1IGK0</accession>
<organism evidence="10 11">
    <name type="scientific">Trichococcus pasteurii</name>
    <dbReference type="NCBI Taxonomy" id="43064"/>
    <lineage>
        <taxon>Bacteria</taxon>
        <taxon>Bacillati</taxon>
        <taxon>Bacillota</taxon>
        <taxon>Bacilli</taxon>
        <taxon>Lactobacillales</taxon>
        <taxon>Carnobacteriaceae</taxon>
        <taxon>Trichococcus</taxon>
    </lineage>
</organism>
<dbReference type="GO" id="GO:0004190">
    <property type="term" value="F:aspartic-type endopeptidase activity"/>
    <property type="evidence" value="ECO:0007669"/>
    <property type="project" value="InterPro"/>
</dbReference>
<evidence type="ECO:0000256" key="1">
    <source>
        <dbReference type="ARBA" id="ARBA00004651"/>
    </source>
</evidence>
<feature type="transmembrane region" description="Helical" evidence="7">
    <location>
        <begin position="6"/>
        <end position="27"/>
    </location>
</feature>
<feature type="domain" description="Prepilin peptidase A24 N-terminal" evidence="9">
    <location>
        <begin position="11"/>
        <end position="93"/>
    </location>
</feature>
<evidence type="ECO:0000259" key="8">
    <source>
        <dbReference type="Pfam" id="PF01478"/>
    </source>
</evidence>
<evidence type="ECO:0000313" key="11">
    <source>
        <dbReference type="Proteomes" id="UP000195985"/>
    </source>
</evidence>
<evidence type="ECO:0000313" key="10">
    <source>
        <dbReference type="EMBL" id="SLM52136.1"/>
    </source>
</evidence>
<dbReference type="GO" id="GO:0006465">
    <property type="term" value="P:signal peptide processing"/>
    <property type="evidence" value="ECO:0007669"/>
    <property type="project" value="TreeGrafter"/>
</dbReference>
<feature type="transmembrane region" description="Helical" evidence="7">
    <location>
        <begin position="179"/>
        <end position="204"/>
    </location>
</feature>
<evidence type="ECO:0000256" key="3">
    <source>
        <dbReference type="ARBA" id="ARBA00022475"/>
    </source>
</evidence>
<feature type="transmembrane region" description="Helical" evidence="7">
    <location>
        <begin position="100"/>
        <end position="120"/>
    </location>
</feature>
<reference evidence="11" key="1">
    <citation type="submission" date="2016-04" db="EMBL/GenBank/DDBJ databases">
        <authorList>
            <person name="Strepis N."/>
        </authorList>
    </citation>
    <scope>NUCLEOTIDE SEQUENCE [LARGE SCALE GENOMIC DNA]</scope>
</reference>
<dbReference type="Gene3D" id="1.20.120.1220">
    <property type="match status" value="1"/>
</dbReference>
<evidence type="ECO:0000256" key="7">
    <source>
        <dbReference type="SAM" id="Phobius"/>
    </source>
</evidence>
<evidence type="ECO:0000256" key="4">
    <source>
        <dbReference type="ARBA" id="ARBA00022692"/>
    </source>
</evidence>
<comment type="similarity">
    <text evidence="2">Belongs to the peptidase A24 family.</text>
</comment>
<dbReference type="RefSeq" id="WP_086942931.1">
    <property type="nucleotide sequence ID" value="NZ_FONM01000007.1"/>
</dbReference>
<evidence type="ECO:0000256" key="2">
    <source>
        <dbReference type="ARBA" id="ARBA00005801"/>
    </source>
</evidence>
<feature type="transmembrane region" description="Helical" evidence="7">
    <location>
        <begin position="74"/>
        <end position="94"/>
    </location>
</feature>
<dbReference type="EMBL" id="FWEY01000005">
    <property type="protein sequence ID" value="SLM52136.1"/>
    <property type="molecule type" value="Genomic_DNA"/>
</dbReference>
<feature type="transmembrane region" description="Helical" evidence="7">
    <location>
        <begin position="224"/>
        <end position="247"/>
    </location>
</feature>
<gene>
    <name evidence="10" type="ORF">TPAS_1817</name>
</gene>
<dbReference type="InterPro" id="IPR000045">
    <property type="entry name" value="Prepilin_IV_endopep_pep"/>
</dbReference>
<keyword evidence="3" id="KW-1003">Cell membrane</keyword>
<feature type="transmembrane region" description="Helical" evidence="7">
    <location>
        <begin position="127"/>
        <end position="144"/>
    </location>
</feature>
<keyword evidence="5 7" id="KW-1133">Transmembrane helix</keyword>
<feature type="transmembrane region" description="Helical" evidence="7">
    <location>
        <begin position="150"/>
        <end position="167"/>
    </location>
</feature>
<dbReference type="Proteomes" id="UP000195985">
    <property type="component" value="Unassembled WGS sequence"/>
</dbReference>
<proteinExistence type="inferred from homology"/>
<evidence type="ECO:0008006" key="12">
    <source>
        <dbReference type="Google" id="ProtNLM"/>
    </source>
</evidence>